<evidence type="ECO:0000313" key="10">
    <source>
        <dbReference type="EMBL" id="HIT39101.1"/>
    </source>
</evidence>
<evidence type="ECO:0000256" key="2">
    <source>
        <dbReference type="ARBA" id="ARBA00022729"/>
    </source>
</evidence>
<dbReference type="PANTHER" id="PTHR31321">
    <property type="entry name" value="ACYL-COA THIOESTER HYDROLASE YBHC-RELATED"/>
    <property type="match status" value="1"/>
</dbReference>
<feature type="chain" id="PRO_5039381268" evidence="5">
    <location>
        <begin position="22"/>
        <end position="1257"/>
    </location>
</feature>
<keyword evidence="4" id="KW-0063">Aspartyl esterase</keyword>
<dbReference type="InterPro" id="IPR011050">
    <property type="entry name" value="Pectin_lyase_fold/virulence"/>
</dbReference>
<evidence type="ECO:0000313" key="11">
    <source>
        <dbReference type="Proteomes" id="UP000886722"/>
    </source>
</evidence>
<proteinExistence type="inferred from homology"/>
<evidence type="ECO:0000259" key="7">
    <source>
        <dbReference type="Pfam" id="PF13205"/>
    </source>
</evidence>
<dbReference type="InterPro" id="IPR033427">
    <property type="entry name" value="DUF5123"/>
</dbReference>
<feature type="domain" description="Bacterial repeat" evidence="9">
    <location>
        <begin position="342"/>
        <end position="406"/>
    </location>
</feature>
<comment type="similarity">
    <text evidence="1">Belongs to the pectinesterase family.</text>
</comment>
<dbReference type="EMBL" id="DVKT01000025">
    <property type="protein sequence ID" value="HIT39101.1"/>
    <property type="molecule type" value="Genomic_DNA"/>
</dbReference>
<organism evidence="10 11">
    <name type="scientific">Candidatus Caccoplasma intestinavium</name>
    <dbReference type="NCBI Taxonomy" id="2840716"/>
    <lineage>
        <taxon>Bacteria</taxon>
        <taxon>Pseudomonadati</taxon>
        <taxon>Bacteroidota</taxon>
        <taxon>Bacteroidia</taxon>
        <taxon>Bacteroidales</taxon>
        <taxon>Bacteroidaceae</taxon>
        <taxon>Bacteroidaceae incertae sedis</taxon>
        <taxon>Candidatus Caccoplasma</taxon>
    </lineage>
</organism>
<dbReference type="InterPro" id="IPR032812">
    <property type="entry name" value="SbsA_Ig"/>
</dbReference>
<accession>A0A9D1KDD4</accession>
<evidence type="ECO:0000259" key="8">
    <source>
        <dbReference type="Pfam" id="PF17161"/>
    </source>
</evidence>
<reference evidence="10" key="1">
    <citation type="submission" date="2020-10" db="EMBL/GenBank/DDBJ databases">
        <authorList>
            <person name="Gilroy R."/>
        </authorList>
    </citation>
    <scope>NUCLEOTIDE SEQUENCE</scope>
    <source>
        <strain evidence="10">21143</strain>
    </source>
</reference>
<dbReference type="Pfam" id="PF18998">
    <property type="entry name" value="Flg_new_2"/>
    <property type="match status" value="2"/>
</dbReference>
<dbReference type="AlphaFoldDB" id="A0A9D1KDD4"/>
<evidence type="ECO:0000259" key="9">
    <source>
        <dbReference type="Pfam" id="PF18998"/>
    </source>
</evidence>
<gene>
    <name evidence="10" type="ORF">IAD06_03570</name>
</gene>
<dbReference type="Proteomes" id="UP000886722">
    <property type="component" value="Unassembled WGS sequence"/>
</dbReference>
<feature type="domain" description="Pectinesterase catalytic" evidence="6">
    <location>
        <begin position="779"/>
        <end position="1033"/>
    </location>
</feature>
<evidence type="ECO:0000256" key="3">
    <source>
        <dbReference type="ARBA" id="ARBA00022801"/>
    </source>
</evidence>
<dbReference type="Pfam" id="PF01095">
    <property type="entry name" value="Pectinesterase"/>
    <property type="match status" value="1"/>
</dbReference>
<dbReference type="InterPro" id="IPR000070">
    <property type="entry name" value="Pectinesterase_cat"/>
</dbReference>
<feature type="domain" description="SbsA Ig-like" evidence="7">
    <location>
        <begin position="674"/>
        <end position="767"/>
    </location>
</feature>
<sequence>MKTRHLFLGLLTCLACQAGYAKETNVNVNTLTSEFDQAADQDVLLLESGIYSSQLSFPAGKTITLKAAPGAEVTFSGTFRNSDAGKTDGGIVLDGLNIITNDNYFMDLTYGNVKTIAVRNCTVSNIGRCFLRTNNAGNTIEAIEFTNCIITDCGANGYCFLYPQHGVKSVSVKNSTLKNYISGESFFSPKNTTSDIDLTFVFENNTVYKWSKSSSYALCKVDGKYSENSTYTFKNNIISTPGVEGQKPLIVSAKGGTLIAEKNLIDNYGGYSVSNASSSTIEDLSLETLGITQIFPDPENGDFTIVSTSPLATASTTGGIVGDPRWLKTFSQVVTLTTGSLPQNGGSTAPLSGNYEKGDEVTVSATHNYGYRFEAWKDQDGKIVSTENPYTFTIEENTEISATFTLQTLYTLNIEKEGEGATWGEYKLSPQRDNNQYEAGEEVSITVVPNSATTFLYWGDGSSENKQTVIMDKDYSFLMHYDVIPFIVGWDFDSNKNPDRSTRKGDYYFKTDNTGVMYFHNGDGSSTNWGASERTFGGKTLYCARRYTDFADMDNPRYFTAKFSAAGYENIKIHSYIGTDNGCVHKGQKMQLSTDGVHYADLATLTLSGNSSEWIAFDAMLPDTLTEEMKKNIHIRWIGDTTTEMIGSAKEGDTEGFYLADVFVYADEIHVPDFTAPVLISTSPVQNSDKASANGNIVLTFDEKVQAGSGEITLNGETLVPVFGSKTVSFAYSGLSYGTSYEVVVPEGAITDMSGNPFAGITLQFKTMERPRPHAKTFDAVVAANGTGDYTTIQAAIDAVPTDRTTPYLIFVKNGVYNELVRIPENKPFIHLIGQDRDRTIIQYKINCASEGDNGWDFSVNNAAYYPYSDKDGTVVKVAATDFYTENISYINTWGVEEQNGPMALAMLTRNDRLAFYHCNFRSYQDTWQTTTKNTSDRHYAKDCYVEGAVDYIYGGGDCLFENCSLYNARSGSVVTAASHKEGTKYGYVFESCTIDGVADNKDALGRPWHDAPIVVYLNTTMKRIPSPIGWNTMGTIPKLFAEYNSMDINGNPIDLSNRRTEYFYTDDKGQKITGSCRSTITAEEAALMNYDNIISGTDNWNPRQFFEPIAAPEEVKKNSNSLSWKACDYAICYIVFQNDSVIDITTECTSTIDAGQDAECFSVKAVNEYGSLGERAIAQDGTSGINEITPEISRPDFVAIGGNGSLEILVQKSLTVTVHNAAGQLVKQIEYTPGVYFIENLPAGLYLVNDQKVIVK</sequence>
<keyword evidence="3" id="KW-0378">Hydrolase</keyword>
<dbReference type="Pfam" id="PF13205">
    <property type="entry name" value="Big_5"/>
    <property type="match status" value="1"/>
</dbReference>
<feature type="signal peptide" evidence="5">
    <location>
        <begin position="1"/>
        <end position="21"/>
    </location>
</feature>
<dbReference type="GO" id="GO:0030599">
    <property type="term" value="F:pectinesterase activity"/>
    <property type="evidence" value="ECO:0007669"/>
    <property type="project" value="InterPro"/>
</dbReference>
<dbReference type="Pfam" id="PF17161">
    <property type="entry name" value="DUF5123"/>
    <property type="match status" value="1"/>
</dbReference>
<comment type="caution">
    <text evidence="10">The sequence shown here is derived from an EMBL/GenBank/DDBJ whole genome shotgun (WGS) entry which is preliminary data.</text>
</comment>
<evidence type="ECO:0000259" key="6">
    <source>
        <dbReference type="Pfam" id="PF01095"/>
    </source>
</evidence>
<dbReference type="InterPro" id="IPR012334">
    <property type="entry name" value="Pectin_lyas_fold"/>
</dbReference>
<feature type="domain" description="DUF5123" evidence="8">
    <location>
        <begin position="201"/>
        <end position="326"/>
    </location>
</feature>
<evidence type="ECO:0000256" key="1">
    <source>
        <dbReference type="ARBA" id="ARBA00008891"/>
    </source>
</evidence>
<name>A0A9D1KDD4_9BACT</name>
<evidence type="ECO:0000256" key="4">
    <source>
        <dbReference type="ARBA" id="ARBA00023085"/>
    </source>
</evidence>
<dbReference type="SUPFAM" id="SSF51126">
    <property type="entry name" value="Pectin lyase-like"/>
    <property type="match status" value="2"/>
</dbReference>
<dbReference type="PANTHER" id="PTHR31321:SF57">
    <property type="entry name" value="PECTINESTERASE 53-RELATED"/>
    <property type="match status" value="1"/>
</dbReference>
<dbReference type="InterPro" id="IPR044060">
    <property type="entry name" value="Bacterial_rp_domain"/>
</dbReference>
<dbReference type="Gene3D" id="2.160.20.10">
    <property type="entry name" value="Single-stranded right-handed beta-helix, Pectin lyase-like"/>
    <property type="match status" value="1"/>
</dbReference>
<keyword evidence="2 5" id="KW-0732">Signal</keyword>
<dbReference type="GO" id="GO:0042545">
    <property type="term" value="P:cell wall modification"/>
    <property type="evidence" value="ECO:0007669"/>
    <property type="project" value="InterPro"/>
</dbReference>
<evidence type="ECO:0000256" key="5">
    <source>
        <dbReference type="SAM" id="SignalP"/>
    </source>
</evidence>
<feature type="domain" description="Bacterial repeat" evidence="9">
    <location>
        <begin position="433"/>
        <end position="471"/>
    </location>
</feature>
<reference evidence="10" key="2">
    <citation type="journal article" date="2021" name="PeerJ">
        <title>Extensive microbial diversity within the chicken gut microbiome revealed by metagenomics and culture.</title>
        <authorList>
            <person name="Gilroy R."/>
            <person name="Ravi A."/>
            <person name="Getino M."/>
            <person name="Pursley I."/>
            <person name="Horton D.L."/>
            <person name="Alikhan N.F."/>
            <person name="Baker D."/>
            <person name="Gharbi K."/>
            <person name="Hall N."/>
            <person name="Watson M."/>
            <person name="Adriaenssens E.M."/>
            <person name="Foster-Nyarko E."/>
            <person name="Jarju S."/>
            <person name="Secka A."/>
            <person name="Antonio M."/>
            <person name="Oren A."/>
            <person name="Chaudhuri R.R."/>
            <person name="La Ragione R."/>
            <person name="Hildebrand F."/>
            <person name="Pallen M.J."/>
        </authorList>
    </citation>
    <scope>NUCLEOTIDE SEQUENCE</scope>
    <source>
        <strain evidence="10">21143</strain>
    </source>
</reference>
<protein>
    <submittedName>
        <fullName evidence="10">DUF5123 domain-containing protein</fullName>
    </submittedName>
</protein>